<evidence type="ECO:0000259" key="5">
    <source>
        <dbReference type="Pfam" id="PF04542"/>
    </source>
</evidence>
<keyword evidence="3" id="KW-0731">Sigma factor</keyword>
<dbReference type="GO" id="GO:0006352">
    <property type="term" value="P:DNA-templated transcription initiation"/>
    <property type="evidence" value="ECO:0007669"/>
    <property type="project" value="InterPro"/>
</dbReference>
<dbReference type="InterPro" id="IPR013325">
    <property type="entry name" value="RNA_pol_sigma_r2"/>
</dbReference>
<dbReference type="InterPro" id="IPR007627">
    <property type="entry name" value="RNA_pol_sigma70_r2"/>
</dbReference>
<dbReference type="Proteomes" id="UP000652231">
    <property type="component" value="Unassembled WGS sequence"/>
</dbReference>
<name>A0A8J2YAE2_9FLAO</name>
<dbReference type="InterPro" id="IPR039425">
    <property type="entry name" value="RNA_pol_sigma-70-like"/>
</dbReference>
<evidence type="ECO:0008006" key="9">
    <source>
        <dbReference type="Google" id="ProtNLM"/>
    </source>
</evidence>
<dbReference type="GO" id="GO:0003677">
    <property type="term" value="F:DNA binding"/>
    <property type="evidence" value="ECO:0007669"/>
    <property type="project" value="InterPro"/>
</dbReference>
<evidence type="ECO:0000313" key="8">
    <source>
        <dbReference type="Proteomes" id="UP000652231"/>
    </source>
</evidence>
<dbReference type="InterPro" id="IPR013324">
    <property type="entry name" value="RNA_pol_sigma_r3/r4-like"/>
</dbReference>
<comment type="similarity">
    <text evidence="1">Belongs to the sigma-70 factor family. ECF subfamily.</text>
</comment>
<keyword evidence="2" id="KW-0805">Transcription regulation</keyword>
<evidence type="ECO:0000256" key="1">
    <source>
        <dbReference type="ARBA" id="ARBA00010641"/>
    </source>
</evidence>
<dbReference type="AlphaFoldDB" id="A0A8J2YAE2"/>
<comment type="caution">
    <text evidence="7">The sequence shown here is derived from an EMBL/GenBank/DDBJ whole genome shotgun (WGS) entry which is preliminary data.</text>
</comment>
<organism evidence="7 8">
    <name type="scientific">Planktosalinus lacus</name>
    <dbReference type="NCBI Taxonomy" id="1526573"/>
    <lineage>
        <taxon>Bacteria</taxon>
        <taxon>Pseudomonadati</taxon>
        <taxon>Bacteroidota</taxon>
        <taxon>Flavobacteriia</taxon>
        <taxon>Flavobacteriales</taxon>
        <taxon>Flavobacteriaceae</taxon>
        <taxon>Planktosalinus</taxon>
    </lineage>
</organism>
<dbReference type="InterPro" id="IPR036388">
    <property type="entry name" value="WH-like_DNA-bd_sf"/>
</dbReference>
<evidence type="ECO:0000256" key="2">
    <source>
        <dbReference type="ARBA" id="ARBA00023015"/>
    </source>
</evidence>
<evidence type="ECO:0000259" key="6">
    <source>
        <dbReference type="Pfam" id="PF08281"/>
    </source>
</evidence>
<reference evidence="7" key="2">
    <citation type="submission" date="2020-09" db="EMBL/GenBank/DDBJ databases">
        <authorList>
            <person name="Sun Q."/>
            <person name="Zhou Y."/>
        </authorList>
    </citation>
    <scope>NUCLEOTIDE SEQUENCE</scope>
    <source>
        <strain evidence="7">CGMCC 1.12924</strain>
    </source>
</reference>
<dbReference type="GO" id="GO:0016987">
    <property type="term" value="F:sigma factor activity"/>
    <property type="evidence" value="ECO:0007669"/>
    <property type="project" value="UniProtKB-KW"/>
</dbReference>
<dbReference type="InterPro" id="IPR013249">
    <property type="entry name" value="RNA_pol_sigma70_r4_t2"/>
</dbReference>
<evidence type="ECO:0000256" key="3">
    <source>
        <dbReference type="ARBA" id="ARBA00023082"/>
    </source>
</evidence>
<evidence type="ECO:0000313" key="7">
    <source>
        <dbReference type="EMBL" id="GGD93259.1"/>
    </source>
</evidence>
<proteinExistence type="inferred from homology"/>
<feature type="domain" description="RNA polymerase sigma factor 70 region 4 type 2" evidence="6">
    <location>
        <begin position="126"/>
        <end position="176"/>
    </location>
</feature>
<dbReference type="NCBIfam" id="TIGR02937">
    <property type="entry name" value="sigma70-ECF"/>
    <property type="match status" value="1"/>
</dbReference>
<dbReference type="PANTHER" id="PTHR43133">
    <property type="entry name" value="RNA POLYMERASE ECF-TYPE SIGMA FACTO"/>
    <property type="match status" value="1"/>
</dbReference>
<protein>
    <recommendedName>
        <fullName evidence="9">RNA polymerase sigma factor</fullName>
    </recommendedName>
</protein>
<dbReference type="Pfam" id="PF08281">
    <property type="entry name" value="Sigma70_r4_2"/>
    <property type="match status" value="1"/>
</dbReference>
<dbReference type="InterPro" id="IPR014284">
    <property type="entry name" value="RNA_pol_sigma-70_dom"/>
</dbReference>
<dbReference type="EMBL" id="BMGK01000006">
    <property type="protein sequence ID" value="GGD93259.1"/>
    <property type="molecule type" value="Genomic_DNA"/>
</dbReference>
<evidence type="ECO:0000256" key="4">
    <source>
        <dbReference type="ARBA" id="ARBA00023163"/>
    </source>
</evidence>
<sequence length="187" mass="21982">MALTGLHIDQLLKLCKEGNSLAQMEVYNRYYLAMYNIALRIVKQTDEAEDVMQEAFLTAFTKLDSYKGDAEFGAWLKRIVINNGISKYRKSQYFETLEEDQRDDEIFDDEETERVEDFNQLKVNTVLDSINNLKKNYKIVLNLYYIEGYDHEEISEIMKISYANCRTLLSRAKESLRKQLAKNKIES</sequence>
<accession>A0A8J2YAE2</accession>
<dbReference type="Gene3D" id="1.10.10.10">
    <property type="entry name" value="Winged helix-like DNA-binding domain superfamily/Winged helix DNA-binding domain"/>
    <property type="match status" value="1"/>
</dbReference>
<reference evidence="7" key="1">
    <citation type="journal article" date="2014" name="Int. J. Syst. Evol. Microbiol.">
        <title>Complete genome sequence of Corynebacterium casei LMG S-19264T (=DSM 44701T), isolated from a smear-ripened cheese.</title>
        <authorList>
            <consortium name="US DOE Joint Genome Institute (JGI-PGF)"/>
            <person name="Walter F."/>
            <person name="Albersmeier A."/>
            <person name="Kalinowski J."/>
            <person name="Ruckert C."/>
        </authorList>
    </citation>
    <scope>NUCLEOTIDE SEQUENCE</scope>
    <source>
        <strain evidence="7">CGMCC 1.12924</strain>
    </source>
</reference>
<dbReference type="SUPFAM" id="SSF88659">
    <property type="entry name" value="Sigma3 and sigma4 domains of RNA polymerase sigma factors"/>
    <property type="match status" value="1"/>
</dbReference>
<dbReference type="RefSeq" id="WP_188441387.1">
    <property type="nucleotide sequence ID" value="NZ_BMGK01000006.1"/>
</dbReference>
<dbReference type="Pfam" id="PF04542">
    <property type="entry name" value="Sigma70_r2"/>
    <property type="match status" value="1"/>
</dbReference>
<keyword evidence="8" id="KW-1185">Reference proteome</keyword>
<dbReference type="PANTHER" id="PTHR43133:SF60">
    <property type="entry name" value="RNA POLYMERASE SIGMA FACTOR SIGV"/>
    <property type="match status" value="1"/>
</dbReference>
<dbReference type="Gene3D" id="1.10.1740.10">
    <property type="match status" value="1"/>
</dbReference>
<dbReference type="SUPFAM" id="SSF88946">
    <property type="entry name" value="Sigma2 domain of RNA polymerase sigma factors"/>
    <property type="match status" value="1"/>
</dbReference>
<gene>
    <name evidence="7" type="ORF">GCM10011312_16240</name>
</gene>
<keyword evidence="4" id="KW-0804">Transcription</keyword>
<feature type="domain" description="RNA polymerase sigma-70 region 2" evidence="5">
    <location>
        <begin position="27"/>
        <end position="92"/>
    </location>
</feature>